<dbReference type="Gene3D" id="1.10.4160.10">
    <property type="entry name" value="Hydantoin permease"/>
    <property type="match status" value="1"/>
</dbReference>
<keyword evidence="3 8" id="KW-0813">Transport</keyword>
<dbReference type="PIRSF" id="PIRSF002744">
    <property type="entry name" value="Pur-cyt_permease"/>
    <property type="match status" value="1"/>
</dbReference>
<keyword evidence="5 10" id="KW-0812">Transmembrane</keyword>
<feature type="transmembrane region" description="Helical" evidence="10">
    <location>
        <begin position="354"/>
        <end position="373"/>
    </location>
</feature>
<feature type="transmembrane region" description="Helical" evidence="10">
    <location>
        <begin position="394"/>
        <end position="411"/>
    </location>
</feature>
<evidence type="ECO:0000256" key="4">
    <source>
        <dbReference type="ARBA" id="ARBA00022553"/>
    </source>
</evidence>
<sequence length="530" mass="57480">MASSDEQVADIEKGLGSDAENSRLESSTGKEQTGQHDAAIDIDIDEPLPSDNIVIQWTKRIEQFLGLEARGIHRVNSDEQSPKTTLSFLQIVVLWFSINTASQNITLASIGQSVYGLGFADATLTSVFGAFLGCIPVAYTAGWGPWSGNRTLICARFSMGWWPVKICVLLNLVVLIGYSMIDAVVAGQILSAVSPNGSLTVEVGIVITAIVTWLVTTFGIKIFHHYERYAWIPQSIVLLILAGSAGPKFDIYSPSTVTGTTLAGNRLTFFSICLSSAITYAPGAADFLVYCDPKIASRWKVFGATLTGLTLSFIFTFVLGTGLSSGLQNDPVWAAAGAGTGALVVAGYDDLGRFGKFCSVIAALGLIANMVPPTYSSGIDFQILGRYPAAVPRYLWNTLAVIIFAVCALAGRNSLSAIFTNFLALMGYWVVLWIAITLEEEFIFRRKMKPKFVWSNWNKKEKLPVGIAAMIAFCIGWVGAVLCMAQYYYTGPLAKPIGQYGGDMGNYVGFAFASLVYPPLRYWELKKFGR</sequence>
<name>A0A2J6PE50_9HELO</name>
<comment type="similarity">
    <text evidence="2 8">Belongs to the purine-cytosine permease (2.A.39) family.</text>
</comment>
<dbReference type="GO" id="GO:0005886">
    <property type="term" value="C:plasma membrane"/>
    <property type="evidence" value="ECO:0007669"/>
    <property type="project" value="TreeGrafter"/>
</dbReference>
<dbReference type="FunFam" id="1.10.4160.10:FF:000002">
    <property type="entry name" value="Purine-cytosine permease fcyB"/>
    <property type="match status" value="1"/>
</dbReference>
<evidence type="ECO:0000256" key="3">
    <source>
        <dbReference type="ARBA" id="ARBA00022448"/>
    </source>
</evidence>
<dbReference type="GO" id="GO:0022857">
    <property type="term" value="F:transmembrane transporter activity"/>
    <property type="evidence" value="ECO:0007669"/>
    <property type="project" value="InterPro"/>
</dbReference>
<dbReference type="Proteomes" id="UP000235672">
    <property type="component" value="Unassembled WGS sequence"/>
</dbReference>
<evidence type="ECO:0000256" key="10">
    <source>
        <dbReference type="SAM" id="Phobius"/>
    </source>
</evidence>
<feature type="transmembrane region" description="Helical" evidence="10">
    <location>
        <begin position="465"/>
        <end position="489"/>
    </location>
</feature>
<dbReference type="InterPro" id="IPR026030">
    <property type="entry name" value="Pur-cyt_permease_Fcy2/21/22"/>
</dbReference>
<dbReference type="GO" id="GO:0000329">
    <property type="term" value="C:fungal-type vacuole membrane"/>
    <property type="evidence" value="ECO:0007669"/>
    <property type="project" value="TreeGrafter"/>
</dbReference>
<accession>A0A2J6PE50</accession>
<keyword evidence="6 10" id="KW-1133">Transmembrane helix</keyword>
<evidence type="ECO:0000313" key="11">
    <source>
        <dbReference type="EMBL" id="PMD12274.1"/>
    </source>
</evidence>
<evidence type="ECO:0000256" key="9">
    <source>
        <dbReference type="SAM" id="MobiDB-lite"/>
    </source>
</evidence>
<feature type="transmembrane region" description="Helical" evidence="10">
    <location>
        <begin position="301"/>
        <end position="323"/>
    </location>
</feature>
<evidence type="ECO:0000256" key="2">
    <source>
        <dbReference type="ARBA" id="ARBA00008974"/>
    </source>
</evidence>
<dbReference type="InterPro" id="IPR001248">
    <property type="entry name" value="Pur-cyt_permease"/>
</dbReference>
<reference evidence="11" key="1">
    <citation type="submission" date="2016-05" db="EMBL/GenBank/DDBJ databases">
        <title>A degradative enzymes factory behind the ericoid mycorrhizal symbiosis.</title>
        <authorList>
            <consortium name="DOE Joint Genome Institute"/>
            <person name="Martino E."/>
            <person name="Morin E."/>
            <person name="Grelet G."/>
            <person name="Kuo A."/>
            <person name="Kohler A."/>
            <person name="Daghino S."/>
            <person name="Barry K."/>
            <person name="Choi C."/>
            <person name="Cichocki N."/>
            <person name="Clum A."/>
            <person name="Copeland A."/>
            <person name="Hainaut M."/>
            <person name="Haridas S."/>
            <person name="Labutti K."/>
            <person name="Lindquist E."/>
            <person name="Lipzen A."/>
            <person name="Khouja H.-R."/>
            <person name="Murat C."/>
            <person name="Ohm R."/>
            <person name="Olson A."/>
            <person name="Spatafora J."/>
            <person name="Veneault-Fourrey C."/>
            <person name="Henrissat B."/>
            <person name="Grigoriev I."/>
            <person name="Martin F."/>
            <person name="Perotto S."/>
        </authorList>
    </citation>
    <scope>NUCLEOTIDE SEQUENCE [LARGE SCALE GENOMIC DNA]</scope>
    <source>
        <strain evidence="11">UAMH 7357</strain>
    </source>
</reference>
<evidence type="ECO:0000256" key="8">
    <source>
        <dbReference type="PIRNR" id="PIRNR002744"/>
    </source>
</evidence>
<dbReference type="PANTHER" id="PTHR31806:SF8">
    <property type="entry name" value="TRANSPORTER, PUTATIVE (AFU_ORTHOLOGUE AFUA_2G03000)-RELATED"/>
    <property type="match status" value="1"/>
</dbReference>
<evidence type="ECO:0000256" key="6">
    <source>
        <dbReference type="ARBA" id="ARBA00022989"/>
    </source>
</evidence>
<dbReference type="STRING" id="1745343.A0A2J6PE50"/>
<dbReference type="EMBL" id="KZ613557">
    <property type="protein sequence ID" value="PMD12274.1"/>
    <property type="molecule type" value="Genomic_DNA"/>
</dbReference>
<evidence type="ECO:0000313" key="12">
    <source>
        <dbReference type="Proteomes" id="UP000235672"/>
    </source>
</evidence>
<keyword evidence="12" id="KW-1185">Reference proteome</keyword>
<feature type="transmembrane region" description="Helical" evidence="10">
    <location>
        <begin position="230"/>
        <end position="247"/>
    </location>
</feature>
<dbReference type="GO" id="GO:0015851">
    <property type="term" value="P:nucleobase transport"/>
    <property type="evidence" value="ECO:0007669"/>
    <property type="project" value="UniProtKB-ARBA"/>
</dbReference>
<keyword evidence="4" id="KW-0597">Phosphoprotein</keyword>
<feature type="region of interest" description="Disordered" evidence="9">
    <location>
        <begin position="1"/>
        <end position="39"/>
    </location>
</feature>
<dbReference type="PANTHER" id="PTHR31806">
    <property type="entry name" value="PURINE-CYTOSINE PERMEASE FCY2-RELATED"/>
    <property type="match status" value="1"/>
</dbReference>
<evidence type="ECO:0000256" key="1">
    <source>
        <dbReference type="ARBA" id="ARBA00004141"/>
    </source>
</evidence>
<evidence type="ECO:0000256" key="7">
    <source>
        <dbReference type="ARBA" id="ARBA00023136"/>
    </source>
</evidence>
<feature type="compositionally biased region" description="Basic and acidic residues" evidence="9">
    <location>
        <begin position="10"/>
        <end position="23"/>
    </location>
</feature>
<feature type="transmembrane region" description="Helical" evidence="10">
    <location>
        <begin position="267"/>
        <end position="289"/>
    </location>
</feature>
<keyword evidence="7 8" id="KW-0472">Membrane</keyword>
<dbReference type="OrthoDB" id="2116389at2759"/>
<dbReference type="Pfam" id="PF02133">
    <property type="entry name" value="Transp_cyt_pur"/>
    <property type="match status" value="1"/>
</dbReference>
<protein>
    <recommendedName>
        <fullName evidence="13">Nucleoside transporter</fullName>
    </recommendedName>
</protein>
<comment type="subcellular location">
    <subcellularLocation>
        <location evidence="1">Membrane</location>
        <topology evidence="1">Multi-pass membrane protein</topology>
    </subcellularLocation>
</comment>
<evidence type="ECO:0008006" key="13">
    <source>
        <dbReference type="Google" id="ProtNLM"/>
    </source>
</evidence>
<proteinExistence type="inferred from homology"/>
<gene>
    <name evidence="11" type="ORF">NA56DRAFT_652637</name>
</gene>
<feature type="transmembrane region" description="Helical" evidence="10">
    <location>
        <begin position="417"/>
        <end position="438"/>
    </location>
</feature>
<dbReference type="AlphaFoldDB" id="A0A2J6PE50"/>
<feature type="transmembrane region" description="Helical" evidence="10">
    <location>
        <begin position="166"/>
        <end position="191"/>
    </location>
</feature>
<organism evidence="11 12">
    <name type="scientific">Hyaloscypha hepaticicola</name>
    <dbReference type="NCBI Taxonomy" id="2082293"/>
    <lineage>
        <taxon>Eukaryota</taxon>
        <taxon>Fungi</taxon>
        <taxon>Dikarya</taxon>
        <taxon>Ascomycota</taxon>
        <taxon>Pezizomycotina</taxon>
        <taxon>Leotiomycetes</taxon>
        <taxon>Helotiales</taxon>
        <taxon>Hyaloscyphaceae</taxon>
        <taxon>Hyaloscypha</taxon>
    </lineage>
</organism>
<evidence type="ECO:0000256" key="5">
    <source>
        <dbReference type="ARBA" id="ARBA00022692"/>
    </source>
</evidence>
<feature type="transmembrane region" description="Helical" evidence="10">
    <location>
        <begin position="203"/>
        <end position="223"/>
    </location>
</feature>